<keyword evidence="2" id="KW-1185">Reference proteome</keyword>
<dbReference type="EMBL" id="UYRU01042381">
    <property type="protein sequence ID" value="VDK74984.1"/>
    <property type="molecule type" value="Genomic_DNA"/>
</dbReference>
<organism evidence="1 2">
    <name type="scientific">Dibothriocephalus latus</name>
    <name type="common">Fish tapeworm</name>
    <name type="synonym">Diphyllobothrium latum</name>
    <dbReference type="NCBI Taxonomy" id="60516"/>
    <lineage>
        <taxon>Eukaryota</taxon>
        <taxon>Metazoa</taxon>
        <taxon>Spiralia</taxon>
        <taxon>Lophotrochozoa</taxon>
        <taxon>Platyhelminthes</taxon>
        <taxon>Cestoda</taxon>
        <taxon>Eucestoda</taxon>
        <taxon>Diphyllobothriidea</taxon>
        <taxon>Diphyllobothriidae</taxon>
        <taxon>Dibothriocephalus</taxon>
    </lineage>
</organism>
<gene>
    <name evidence="1" type="ORF">DILT_LOCUS2631</name>
</gene>
<proteinExistence type="predicted"/>
<sequence>MPAASAISTMCIPKNLRRFIRRRQTTVVAQVANKVYHLYTHKADKERTIAVGGRMIARLPGRLGVVCSPVFLIEERQCAGLRVEAFRRSHTHRDRQTETALLFPSLFGGNRHCCPAIRPGDVKRTEVPPTGSVLRTLALSKDCGCAAPINPTSCCPRSGDDVGGERTKLACNQRGVIVLGLHDFRHLPIPDLEDNIKKLIKLPLAVL</sequence>
<dbReference type="Proteomes" id="UP000281553">
    <property type="component" value="Unassembled WGS sequence"/>
</dbReference>
<evidence type="ECO:0000313" key="2">
    <source>
        <dbReference type="Proteomes" id="UP000281553"/>
    </source>
</evidence>
<accession>A0A3P6U9N5</accession>
<name>A0A3P6U9N5_DIBLA</name>
<evidence type="ECO:0000313" key="1">
    <source>
        <dbReference type="EMBL" id="VDK74984.1"/>
    </source>
</evidence>
<dbReference type="AlphaFoldDB" id="A0A3P6U9N5"/>
<reference evidence="1 2" key="1">
    <citation type="submission" date="2018-11" db="EMBL/GenBank/DDBJ databases">
        <authorList>
            <consortium name="Pathogen Informatics"/>
        </authorList>
    </citation>
    <scope>NUCLEOTIDE SEQUENCE [LARGE SCALE GENOMIC DNA]</scope>
</reference>
<protein>
    <submittedName>
        <fullName evidence="1">Uncharacterized protein</fullName>
    </submittedName>
</protein>